<gene>
    <name evidence="1" type="ORF">HPB50_008579</name>
</gene>
<evidence type="ECO:0000313" key="2">
    <source>
        <dbReference type="Proteomes" id="UP000821845"/>
    </source>
</evidence>
<evidence type="ECO:0000313" key="1">
    <source>
        <dbReference type="EMBL" id="KAH6938310.1"/>
    </source>
</evidence>
<proteinExistence type="predicted"/>
<keyword evidence="2" id="KW-1185">Reference proteome</keyword>
<accession>A0ACB7SUM2</accession>
<protein>
    <submittedName>
        <fullName evidence="1">Uncharacterized protein</fullName>
    </submittedName>
</protein>
<organism evidence="1 2">
    <name type="scientific">Hyalomma asiaticum</name>
    <name type="common">Tick</name>
    <dbReference type="NCBI Taxonomy" id="266040"/>
    <lineage>
        <taxon>Eukaryota</taxon>
        <taxon>Metazoa</taxon>
        <taxon>Ecdysozoa</taxon>
        <taxon>Arthropoda</taxon>
        <taxon>Chelicerata</taxon>
        <taxon>Arachnida</taxon>
        <taxon>Acari</taxon>
        <taxon>Parasitiformes</taxon>
        <taxon>Ixodida</taxon>
        <taxon>Ixodoidea</taxon>
        <taxon>Ixodidae</taxon>
        <taxon>Hyalomminae</taxon>
        <taxon>Hyalomma</taxon>
    </lineage>
</organism>
<dbReference type="Proteomes" id="UP000821845">
    <property type="component" value="Chromosome 2"/>
</dbReference>
<name>A0ACB7SUM2_HYAAI</name>
<reference evidence="1" key="1">
    <citation type="submission" date="2020-05" db="EMBL/GenBank/DDBJ databases">
        <title>Large-scale comparative analyses of tick genomes elucidate their genetic diversity and vector capacities.</title>
        <authorList>
            <person name="Jia N."/>
            <person name="Wang J."/>
            <person name="Shi W."/>
            <person name="Du L."/>
            <person name="Sun Y."/>
            <person name="Zhan W."/>
            <person name="Jiang J."/>
            <person name="Wang Q."/>
            <person name="Zhang B."/>
            <person name="Ji P."/>
            <person name="Sakyi L.B."/>
            <person name="Cui X."/>
            <person name="Yuan T."/>
            <person name="Jiang B."/>
            <person name="Yang W."/>
            <person name="Lam T.T.-Y."/>
            <person name="Chang Q."/>
            <person name="Ding S."/>
            <person name="Wang X."/>
            <person name="Zhu J."/>
            <person name="Ruan X."/>
            <person name="Zhao L."/>
            <person name="Wei J."/>
            <person name="Que T."/>
            <person name="Du C."/>
            <person name="Cheng J."/>
            <person name="Dai P."/>
            <person name="Han X."/>
            <person name="Huang E."/>
            <person name="Gao Y."/>
            <person name="Liu J."/>
            <person name="Shao H."/>
            <person name="Ye R."/>
            <person name="Li L."/>
            <person name="Wei W."/>
            <person name="Wang X."/>
            <person name="Wang C."/>
            <person name="Yang T."/>
            <person name="Huo Q."/>
            <person name="Li W."/>
            <person name="Guo W."/>
            <person name="Chen H."/>
            <person name="Zhou L."/>
            <person name="Ni X."/>
            <person name="Tian J."/>
            <person name="Zhou Y."/>
            <person name="Sheng Y."/>
            <person name="Liu T."/>
            <person name="Pan Y."/>
            <person name="Xia L."/>
            <person name="Li J."/>
            <person name="Zhao F."/>
            <person name="Cao W."/>
        </authorList>
    </citation>
    <scope>NUCLEOTIDE SEQUENCE</scope>
    <source>
        <strain evidence="1">Hyas-2018</strain>
    </source>
</reference>
<dbReference type="EMBL" id="CM023482">
    <property type="protein sequence ID" value="KAH6938310.1"/>
    <property type="molecule type" value="Genomic_DNA"/>
</dbReference>
<comment type="caution">
    <text evidence="1">The sequence shown here is derived from an EMBL/GenBank/DDBJ whole genome shotgun (WGS) entry which is preliminary data.</text>
</comment>
<sequence length="168" mass="18776">MYPTSSHEAWVSLLRLMEHRTQEDINWAETVVASNRPPPCGAAASPKETTSKRRNNGRSKHGRGHVKPVRCTNCARCVPKDKAIKKFVIRNIVEAAAVRDITVASVYESYPLPKLYAKLHYCVSCAIHSKIVRNRSKEARKDRAPPPRFPRATADLARGPNAPRVAVK</sequence>